<protein>
    <recommendedName>
        <fullName evidence="3">Transposase</fullName>
    </recommendedName>
</protein>
<comment type="caution">
    <text evidence="1">The sequence shown here is derived from an EMBL/GenBank/DDBJ whole genome shotgun (WGS) entry which is preliminary data.</text>
</comment>
<accession>A0ABR3EM95</accession>
<name>A0ABR3EM95_9AGAR</name>
<reference evidence="1 2" key="1">
    <citation type="submission" date="2024-02" db="EMBL/GenBank/DDBJ databases">
        <title>A draft genome for the cacao thread blight pathogen Marasmius crinis-equi.</title>
        <authorList>
            <person name="Cohen S.P."/>
            <person name="Baruah I.K."/>
            <person name="Amoako-Attah I."/>
            <person name="Bukari Y."/>
            <person name="Meinhardt L.W."/>
            <person name="Bailey B.A."/>
        </authorList>
    </citation>
    <scope>NUCLEOTIDE SEQUENCE [LARGE SCALE GENOMIC DNA]</scope>
    <source>
        <strain evidence="1 2">GH-76</strain>
    </source>
</reference>
<sequence length="442" mass="51118">MHLVFHNVLPTLDDLWTSDYKRVDTSNREFRLAPTVIEAVGSGCTEAGNTTPSAFGARVPNIATERHYFTAESWMLFSTMLGLALLHKWFKHQQYYNHFIKLVRLINKCLLLSIPRTIVNTEIRKGFAEWVLEYKRLYYQCRPEMLPVCTLPIHGLLHLADNIVRAGPVWCHWNFPTERFCGALVRASKSRKNPYASFAWRLLEIARLSQIKLLFNLRDHPNLSDSRDAANTGLALANYPHIHALKPHVTRTVDTIICKAIKNHLLRTYDLTDYQARVLIPQQLSQWSQIRFLEGGDTINCASLYRRSEQNQSREATFIKYTVEVNKNKRFRNLPVVMERCPAYSELLTVIELDLLKTSNAECFGGRQSDLLAVIRPAKLAQKNKLTTPYYYDGEFKPVEVINVDDISCLVARIPDRWPTSCLRWALYERPYVMGLEPEDEE</sequence>
<keyword evidence="2" id="KW-1185">Reference proteome</keyword>
<evidence type="ECO:0000313" key="1">
    <source>
        <dbReference type="EMBL" id="KAL0563930.1"/>
    </source>
</evidence>
<dbReference type="EMBL" id="JBAHYK010003106">
    <property type="protein sequence ID" value="KAL0563930.1"/>
    <property type="molecule type" value="Genomic_DNA"/>
</dbReference>
<dbReference type="Proteomes" id="UP001465976">
    <property type="component" value="Unassembled WGS sequence"/>
</dbReference>
<proteinExistence type="predicted"/>
<gene>
    <name evidence="1" type="ORF">V5O48_018126</name>
</gene>
<dbReference type="PANTHER" id="PTHR46579">
    <property type="entry name" value="F5/8 TYPE C DOMAIN-CONTAINING PROTEIN-RELATED"/>
    <property type="match status" value="1"/>
</dbReference>
<organism evidence="1 2">
    <name type="scientific">Marasmius crinis-equi</name>
    <dbReference type="NCBI Taxonomy" id="585013"/>
    <lineage>
        <taxon>Eukaryota</taxon>
        <taxon>Fungi</taxon>
        <taxon>Dikarya</taxon>
        <taxon>Basidiomycota</taxon>
        <taxon>Agaricomycotina</taxon>
        <taxon>Agaricomycetes</taxon>
        <taxon>Agaricomycetidae</taxon>
        <taxon>Agaricales</taxon>
        <taxon>Marasmiineae</taxon>
        <taxon>Marasmiaceae</taxon>
        <taxon>Marasmius</taxon>
    </lineage>
</organism>
<evidence type="ECO:0000313" key="2">
    <source>
        <dbReference type="Proteomes" id="UP001465976"/>
    </source>
</evidence>
<evidence type="ECO:0008006" key="3">
    <source>
        <dbReference type="Google" id="ProtNLM"/>
    </source>
</evidence>
<dbReference type="PANTHER" id="PTHR46579:SF1">
    <property type="entry name" value="F5_8 TYPE C DOMAIN-CONTAINING PROTEIN"/>
    <property type="match status" value="1"/>
</dbReference>